<dbReference type="GO" id="GO:0005759">
    <property type="term" value="C:mitochondrial matrix"/>
    <property type="evidence" value="ECO:0007669"/>
    <property type="project" value="TreeGrafter"/>
</dbReference>
<feature type="compositionally biased region" description="Polar residues" evidence="1">
    <location>
        <begin position="655"/>
        <end position="666"/>
    </location>
</feature>
<feature type="compositionally biased region" description="Pro residues" evidence="1">
    <location>
        <begin position="604"/>
        <end position="620"/>
    </location>
</feature>
<sequence length="689" mass="72837">MAPSQRSQRPPRTQYATTNARIVEAAGQGNLEHFIAVVDQHLPAMNLVNLATAVHRLAKVAAACGQPASASGLPRHAVVCKLQEELQARLEGATHREAHAQSLSNVAWGLATLHLAPEGLWRLIATLSVRSAANFKPFELAMLMWAFAKVSCDCKVPVAVVKPVFEAFACHVAGATERFSFRSLATISWAFATARQHDARLFVVLAAGMRASVAEANPQELANSAWAFATAKVHDPGLFTRLADAAHPRLDQFKAQEVSNILWAFASNKFFHKEFYLRVAATVGRMEGLRFQHLTTVICAFAGMCPRQPMARSAILGVLPRLAARLDEASARPQEVCVALLSVAKFFNRGDAAKRVPAEVGAFFAGAVAWLSVRAGGLSVQSLCNIVCAQAMVCAPGGEGLLRVAQGEVSERLHDLESAAMWPLLRAFSMCAEPEWPDAGGVVQALAGRLAERVLVCSDRELQALAADSPMDAWSSREDLREFFLSVAVSKGAESPESSDVPQAQPHASYGAEAGSADCRTTSGARFEQPSWCVGDTAQAFMLLGQPDFSPAPVRSDIDGQTVAAPCHNQAGGVACAPIGEGYAVFHVVGAFCDMSGRPLVPPAPLAPSSSPPASGPPTPALAAGAAGKCKPDGQWRCSVKNSFIHVEPFEDASTVDSDGDSSTATPRRALSAPGSCAASPRGPRGLRA</sequence>
<accession>A0A6U6UKG7</accession>
<feature type="region of interest" description="Disordered" evidence="1">
    <location>
        <begin position="604"/>
        <end position="628"/>
    </location>
</feature>
<dbReference type="PANTHER" id="PTHR21228">
    <property type="entry name" value="FAST LEU-RICH DOMAIN-CONTAINING"/>
    <property type="match status" value="1"/>
</dbReference>
<protein>
    <recommendedName>
        <fullName evidence="2">RNA-editing substrate-binding complex 6 protein domain-containing protein</fullName>
    </recommendedName>
</protein>
<dbReference type="GO" id="GO:0003723">
    <property type="term" value="F:RNA binding"/>
    <property type="evidence" value="ECO:0007669"/>
    <property type="project" value="TreeGrafter"/>
</dbReference>
<evidence type="ECO:0000313" key="3">
    <source>
        <dbReference type="EMBL" id="CAD9638418.1"/>
    </source>
</evidence>
<dbReference type="InterPro" id="IPR058917">
    <property type="entry name" value="RESC6_dom"/>
</dbReference>
<dbReference type="Pfam" id="PF26188">
    <property type="entry name" value="RESC6"/>
    <property type="match status" value="1"/>
</dbReference>
<evidence type="ECO:0000259" key="2">
    <source>
        <dbReference type="Pfam" id="PF26188"/>
    </source>
</evidence>
<feature type="region of interest" description="Disordered" evidence="1">
    <location>
        <begin position="494"/>
        <end position="515"/>
    </location>
</feature>
<dbReference type="InterPro" id="IPR050870">
    <property type="entry name" value="FAST_kinase"/>
</dbReference>
<name>A0A6U6UKG7_9DINO</name>
<feature type="region of interest" description="Disordered" evidence="1">
    <location>
        <begin position="649"/>
        <end position="689"/>
    </location>
</feature>
<dbReference type="GO" id="GO:0000963">
    <property type="term" value="P:mitochondrial RNA processing"/>
    <property type="evidence" value="ECO:0007669"/>
    <property type="project" value="TreeGrafter"/>
</dbReference>
<reference evidence="3" key="1">
    <citation type="submission" date="2021-01" db="EMBL/GenBank/DDBJ databases">
        <authorList>
            <person name="Corre E."/>
            <person name="Pelletier E."/>
            <person name="Niang G."/>
            <person name="Scheremetjew M."/>
            <person name="Finn R."/>
            <person name="Kale V."/>
            <person name="Holt S."/>
            <person name="Cochrane G."/>
            <person name="Meng A."/>
            <person name="Brown T."/>
            <person name="Cohen L."/>
        </authorList>
    </citation>
    <scope>NUCLEOTIDE SEQUENCE</scope>
    <source>
        <strain evidence="3">RCC3387</strain>
    </source>
</reference>
<feature type="domain" description="RNA-editing substrate-binding complex 6 protein" evidence="2">
    <location>
        <begin position="99"/>
        <end position="276"/>
    </location>
</feature>
<gene>
    <name evidence="3" type="ORF">BRAN1462_LOCUS56240</name>
</gene>
<organism evidence="3">
    <name type="scientific">Zooxanthella nutricula</name>
    <dbReference type="NCBI Taxonomy" id="1333877"/>
    <lineage>
        <taxon>Eukaryota</taxon>
        <taxon>Sar</taxon>
        <taxon>Alveolata</taxon>
        <taxon>Dinophyceae</taxon>
        <taxon>Peridiniales</taxon>
        <taxon>Peridiniales incertae sedis</taxon>
        <taxon>Zooxanthella</taxon>
    </lineage>
</organism>
<dbReference type="PANTHER" id="PTHR21228:SF40">
    <property type="entry name" value="LD45607P"/>
    <property type="match status" value="1"/>
</dbReference>
<dbReference type="AlphaFoldDB" id="A0A6U6UKG7"/>
<dbReference type="GO" id="GO:0044528">
    <property type="term" value="P:regulation of mitochondrial mRNA stability"/>
    <property type="evidence" value="ECO:0007669"/>
    <property type="project" value="TreeGrafter"/>
</dbReference>
<proteinExistence type="predicted"/>
<dbReference type="GO" id="GO:0035770">
    <property type="term" value="C:ribonucleoprotein granule"/>
    <property type="evidence" value="ECO:0007669"/>
    <property type="project" value="TreeGrafter"/>
</dbReference>
<evidence type="ECO:0000256" key="1">
    <source>
        <dbReference type="SAM" id="MobiDB-lite"/>
    </source>
</evidence>
<dbReference type="EMBL" id="HBGW01088759">
    <property type="protein sequence ID" value="CAD9638418.1"/>
    <property type="molecule type" value="Transcribed_RNA"/>
</dbReference>